<dbReference type="Proteomes" id="UP001549104">
    <property type="component" value="Unassembled WGS sequence"/>
</dbReference>
<dbReference type="Pfam" id="PF03707">
    <property type="entry name" value="MHYT"/>
    <property type="match status" value="2"/>
</dbReference>
<dbReference type="InterPro" id="IPR050706">
    <property type="entry name" value="Cyclic-di-GMP_PDE-like"/>
</dbReference>
<name>A0ABV2K680_SPOPS</name>
<dbReference type="InterPro" id="IPR035919">
    <property type="entry name" value="EAL_sf"/>
</dbReference>
<dbReference type="InterPro" id="IPR000160">
    <property type="entry name" value="GGDEF_dom"/>
</dbReference>
<protein>
    <submittedName>
        <fullName evidence="4">EAL domain-containing protein (Putative c-di-GMP-specific phosphodiesterase class I)/NO-binding membrane sensor protein with MHYT domain/GGDEF domain-containing protein</fullName>
    </submittedName>
</protein>
<dbReference type="Pfam" id="PF00990">
    <property type="entry name" value="GGDEF"/>
    <property type="match status" value="1"/>
</dbReference>
<keyword evidence="1" id="KW-1133">Transmembrane helix</keyword>
<evidence type="ECO:0000259" key="2">
    <source>
        <dbReference type="PROSITE" id="PS50883"/>
    </source>
</evidence>
<gene>
    <name evidence="4" type="ORF">ABIC55_001681</name>
</gene>
<dbReference type="Pfam" id="PF00563">
    <property type="entry name" value="EAL"/>
    <property type="match status" value="1"/>
</dbReference>
<dbReference type="SMART" id="SM00267">
    <property type="entry name" value="GGDEF"/>
    <property type="match status" value="1"/>
</dbReference>
<evidence type="ECO:0000259" key="3">
    <source>
        <dbReference type="PROSITE" id="PS50924"/>
    </source>
</evidence>
<feature type="transmembrane region" description="Helical" evidence="1">
    <location>
        <begin position="186"/>
        <end position="211"/>
    </location>
</feature>
<sequence length="679" mass="77053">MFTHPSMESYSVVVGEYSFSIILLSVIIASFASYTAISMNERMQENSFFHRNLWLILASVALGFGIWSMHFIGMGAYLLPISMTYKPELTFLSIIPAIASSFLVFTLVNRTRKTIGLSLISGVAMGIGISAMHYIGMASMESDAIYTYDRTIFTASVAIAISISFIAIYIFSSLQHLLKNKLLKTVTSLVMGLAISSMHYTGLMGTTYYIHRDKIDSLHEIHQMDMNYLNITVSIGLGLLLLLLLLSSFIDRYIDYRVNYFESLTRIPNRRSFENMLNSPSYDGSLAMWYIPDIEKINVEQGYIFGDKVIQYLGRFFSQWSSSSMKLYQLQGKRFVFLLQGVDGIVEFERTMNKVAEQLKALTEIDGKLIKIEAVCAMSTTEEHRDPKRLYTEALTVLEHPSTRYDYQVIRFDNAIHSHSFEEEILESIEGAMHEGQLFMVYQPKVRASTNELSGFEALIRWKHPKYGMLSPVTFIPILEQSTRIGDVTNWIIEQVCKQIAEWGKTTFQVHPVSINIPGDYVTSPILLNVLTEMVKKYKLEPYNLELEITETSVVNSIEDAVKALNTFREKGFSVALDDFGTGVSSLSYLKRLPISTLKIDKSFIDDVPQSEKDSSILKAILAIGRTLNLDIVLEGVETEEQVQFLSQESESLIFQGYYFAKPMTSTELLNWLAQRKPV</sequence>
<dbReference type="Gene3D" id="3.20.20.450">
    <property type="entry name" value="EAL domain"/>
    <property type="match status" value="1"/>
</dbReference>
<feature type="domain" description="EAL" evidence="2">
    <location>
        <begin position="422"/>
        <end position="677"/>
    </location>
</feature>
<evidence type="ECO:0000256" key="1">
    <source>
        <dbReference type="PROSITE-ProRule" id="PRU00244"/>
    </source>
</evidence>
<dbReference type="PROSITE" id="PS50924">
    <property type="entry name" value="MHYT"/>
    <property type="match status" value="1"/>
</dbReference>
<dbReference type="PANTHER" id="PTHR33121:SF79">
    <property type="entry name" value="CYCLIC DI-GMP PHOSPHODIESTERASE PDED-RELATED"/>
    <property type="match status" value="1"/>
</dbReference>
<feature type="transmembrane region" description="Helical" evidence="1">
    <location>
        <begin position="155"/>
        <end position="174"/>
    </location>
</feature>
<dbReference type="SUPFAM" id="SSF141868">
    <property type="entry name" value="EAL domain-like"/>
    <property type="match status" value="1"/>
</dbReference>
<dbReference type="SUPFAM" id="SSF55073">
    <property type="entry name" value="Nucleotide cyclase"/>
    <property type="match status" value="1"/>
</dbReference>
<comment type="caution">
    <text evidence="4">The sequence shown here is derived from an EMBL/GenBank/DDBJ whole genome shotgun (WGS) entry which is preliminary data.</text>
</comment>
<feature type="transmembrane region" description="Helical" evidence="1">
    <location>
        <begin position="89"/>
        <end position="108"/>
    </location>
</feature>
<dbReference type="PANTHER" id="PTHR33121">
    <property type="entry name" value="CYCLIC DI-GMP PHOSPHODIESTERASE PDEF"/>
    <property type="match status" value="1"/>
</dbReference>
<proteinExistence type="predicted"/>
<reference evidence="4 5" key="1">
    <citation type="submission" date="2024-06" db="EMBL/GenBank/DDBJ databases">
        <title>Sorghum-associated microbial communities from plants grown in Nebraska, USA.</title>
        <authorList>
            <person name="Schachtman D."/>
        </authorList>
    </citation>
    <scope>NUCLEOTIDE SEQUENCE [LARGE SCALE GENOMIC DNA]</scope>
    <source>
        <strain evidence="4 5">1288</strain>
    </source>
</reference>
<keyword evidence="1" id="KW-0812">Transmembrane</keyword>
<organism evidence="4 5">
    <name type="scientific">Sporosarcina psychrophila</name>
    <name type="common">Bacillus psychrophilus</name>
    <dbReference type="NCBI Taxonomy" id="1476"/>
    <lineage>
        <taxon>Bacteria</taxon>
        <taxon>Bacillati</taxon>
        <taxon>Bacillota</taxon>
        <taxon>Bacilli</taxon>
        <taxon>Bacillales</taxon>
        <taxon>Caryophanaceae</taxon>
        <taxon>Sporosarcina</taxon>
    </lineage>
</organism>
<keyword evidence="5" id="KW-1185">Reference proteome</keyword>
<dbReference type="InterPro" id="IPR029787">
    <property type="entry name" value="Nucleotide_cyclase"/>
</dbReference>
<dbReference type="InterPro" id="IPR043128">
    <property type="entry name" value="Rev_trsase/Diguanyl_cyclase"/>
</dbReference>
<feature type="transmembrane region" description="Helical" evidence="1">
    <location>
        <begin position="53"/>
        <end position="77"/>
    </location>
</feature>
<dbReference type="CDD" id="cd01948">
    <property type="entry name" value="EAL"/>
    <property type="match status" value="1"/>
</dbReference>
<dbReference type="Gene3D" id="3.30.70.270">
    <property type="match status" value="1"/>
</dbReference>
<accession>A0ABV2K680</accession>
<keyword evidence="1" id="KW-0472">Membrane</keyword>
<feature type="transmembrane region" description="Helical" evidence="1">
    <location>
        <begin position="231"/>
        <end position="250"/>
    </location>
</feature>
<dbReference type="InterPro" id="IPR005330">
    <property type="entry name" value="MHYT_dom"/>
</dbReference>
<evidence type="ECO:0000313" key="5">
    <source>
        <dbReference type="Proteomes" id="UP001549104"/>
    </source>
</evidence>
<dbReference type="EMBL" id="JBEPME010000002">
    <property type="protein sequence ID" value="MET3656594.1"/>
    <property type="molecule type" value="Genomic_DNA"/>
</dbReference>
<evidence type="ECO:0000313" key="4">
    <source>
        <dbReference type="EMBL" id="MET3656594.1"/>
    </source>
</evidence>
<feature type="domain" description="MHYT" evidence="3">
    <location>
        <begin position="17"/>
        <end position="209"/>
    </location>
</feature>
<dbReference type="SMART" id="SM00052">
    <property type="entry name" value="EAL"/>
    <property type="match status" value="1"/>
</dbReference>
<feature type="transmembrane region" description="Helical" evidence="1">
    <location>
        <begin position="115"/>
        <end position="135"/>
    </location>
</feature>
<feature type="transmembrane region" description="Helical" evidence="1">
    <location>
        <begin position="12"/>
        <end position="32"/>
    </location>
</feature>
<dbReference type="InterPro" id="IPR001633">
    <property type="entry name" value="EAL_dom"/>
</dbReference>
<dbReference type="PROSITE" id="PS50883">
    <property type="entry name" value="EAL"/>
    <property type="match status" value="1"/>
</dbReference>
<dbReference type="RefSeq" id="WP_354312837.1">
    <property type="nucleotide sequence ID" value="NZ_JBEPME010000002.1"/>
</dbReference>